<dbReference type="Proteomes" id="UP000465112">
    <property type="component" value="Unassembled WGS sequence"/>
</dbReference>
<name>A0A6A5EB33_PERFL</name>
<sequence length="235" mass="26156">MNPSRYLVYLDNNTDLYLNPERTLRYPTPLYQREADYADGDLSIVVNLVEAGSCPEAPPTPLPMQKHDVFTKEHTLFLIDMMRLHLEREGEGLPKSLTDLNCQLKLGRKNKKDLWADMALALIEQFKETFYPDKVSRKWCTLVQGYKKVKDNNASTGKGLMRFQFFGEMDGLLGAQHDVVFPVVGTTEGLDVRRPEALVATTSQSTATTSHSTATSHTSTPSSPTTSASANSTPP</sequence>
<reference evidence="3 4" key="1">
    <citation type="submission" date="2019-06" db="EMBL/GenBank/DDBJ databases">
        <title>A chromosome-scale genome assembly of the European perch, Perca fluviatilis.</title>
        <authorList>
            <person name="Roques C."/>
            <person name="Zahm M."/>
            <person name="Cabau C."/>
            <person name="Klopp C."/>
            <person name="Bouchez O."/>
            <person name="Donnadieu C."/>
            <person name="Kuhl H."/>
            <person name="Gislard M."/>
            <person name="Guendouz S."/>
            <person name="Journot L."/>
            <person name="Haffray P."/>
            <person name="Bestin A."/>
            <person name="Morvezen R."/>
            <person name="Feron R."/>
            <person name="Wen M."/>
            <person name="Jouanno E."/>
            <person name="Herpin A."/>
            <person name="Schartl M."/>
            <person name="Postlethwait J."/>
            <person name="Schaerlinger B."/>
            <person name="Chardard D."/>
            <person name="Lecocq T."/>
            <person name="Poncet C."/>
            <person name="Jaffrelo L."/>
            <person name="Lampietro C."/>
            <person name="Guiguen Y."/>
        </authorList>
    </citation>
    <scope>NUCLEOTIDE SEQUENCE [LARGE SCALE GENOMIC DNA]</scope>
    <source>
        <tissue evidence="3">Blood</tissue>
    </source>
</reference>
<keyword evidence="4" id="KW-1185">Reference proteome</keyword>
<evidence type="ECO:0000256" key="1">
    <source>
        <dbReference type="SAM" id="MobiDB-lite"/>
    </source>
</evidence>
<proteinExistence type="predicted"/>
<evidence type="ECO:0000259" key="2">
    <source>
        <dbReference type="Pfam" id="PF13837"/>
    </source>
</evidence>
<dbReference type="AlphaFoldDB" id="A0A6A5EB33"/>
<comment type="caution">
    <text evidence="3">The sequence shown here is derived from an EMBL/GenBank/DDBJ whole genome shotgun (WGS) entry which is preliminary data.</text>
</comment>
<dbReference type="EMBL" id="VHII01000018">
    <property type="protein sequence ID" value="KAF1376245.1"/>
    <property type="molecule type" value="Genomic_DNA"/>
</dbReference>
<dbReference type="Pfam" id="PF13837">
    <property type="entry name" value="Myb_DNA-bind_4"/>
    <property type="match status" value="1"/>
</dbReference>
<dbReference type="InterPro" id="IPR044822">
    <property type="entry name" value="Myb_DNA-bind_4"/>
</dbReference>
<gene>
    <name evidence="3" type="ORF">PFLUV_G00208830</name>
</gene>
<protein>
    <recommendedName>
        <fullName evidence="2">Myb/SANT-like DNA-binding domain-containing protein</fullName>
    </recommendedName>
</protein>
<feature type="domain" description="Myb/SANT-like DNA-binding" evidence="2">
    <location>
        <begin position="92"/>
        <end position="170"/>
    </location>
</feature>
<accession>A0A6A5EB33</accession>
<feature type="region of interest" description="Disordered" evidence="1">
    <location>
        <begin position="200"/>
        <end position="235"/>
    </location>
</feature>
<evidence type="ECO:0000313" key="4">
    <source>
        <dbReference type="Proteomes" id="UP000465112"/>
    </source>
</evidence>
<evidence type="ECO:0000313" key="3">
    <source>
        <dbReference type="EMBL" id="KAF1376245.1"/>
    </source>
</evidence>
<organism evidence="3 4">
    <name type="scientific">Perca fluviatilis</name>
    <name type="common">European perch</name>
    <dbReference type="NCBI Taxonomy" id="8168"/>
    <lineage>
        <taxon>Eukaryota</taxon>
        <taxon>Metazoa</taxon>
        <taxon>Chordata</taxon>
        <taxon>Craniata</taxon>
        <taxon>Vertebrata</taxon>
        <taxon>Euteleostomi</taxon>
        <taxon>Actinopterygii</taxon>
        <taxon>Neopterygii</taxon>
        <taxon>Teleostei</taxon>
        <taxon>Neoteleostei</taxon>
        <taxon>Acanthomorphata</taxon>
        <taxon>Eupercaria</taxon>
        <taxon>Perciformes</taxon>
        <taxon>Percoidei</taxon>
        <taxon>Percidae</taxon>
        <taxon>Percinae</taxon>
        <taxon>Perca</taxon>
    </lineage>
</organism>